<feature type="domain" description="DUF4440" evidence="1">
    <location>
        <begin position="44"/>
        <end position="150"/>
    </location>
</feature>
<dbReference type="Proteomes" id="UP000609064">
    <property type="component" value="Unassembled WGS sequence"/>
</dbReference>
<evidence type="ECO:0000313" key="2">
    <source>
        <dbReference type="EMBL" id="GGD69150.1"/>
    </source>
</evidence>
<dbReference type="AlphaFoldDB" id="A0A916YZT9"/>
<comment type="caution">
    <text evidence="2">The sequence shown here is derived from an EMBL/GenBank/DDBJ whole genome shotgun (WGS) entry which is preliminary data.</text>
</comment>
<dbReference type="Gene3D" id="3.10.450.50">
    <property type="match status" value="1"/>
</dbReference>
<dbReference type="InterPro" id="IPR027843">
    <property type="entry name" value="DUF4440"/>
</dbReference>
<accession>A0A916YZT9</accession>
<dbReference type="InterPro" id="IPR032710">
    <property type="entry name" value="NTF2-like_dom_sf"/>
</dbReference>
<evidence type="ECO:0000259" key="1">
    <source>
        <dbReference type="Pfam" id="PF14534"/>
    </source>
</evidence>
<dbReference type="EMBL" id="BMKK01000008">
    <property type="protein sequence ID" value="GGD69150.1"/>
    <property type="molecule type" value="Genomic_DNA"/>
</dbReference>
<reference evidence="2" key="1">
    <citation type="journal article" date="2014" name="Int. J. Syst. Evol. Microbiol.">
        <title>Complete genome sequence of Corynebacterium casei LMG S-19264T (=DSM 44701T), isolated from a smear-ripened cheese.</title>
        <authorList>
            <consortium name="US DOE Joint Genome Institute (JGI-PGF)"/>
            <person name="Walter F."/>
            <person name="Albersmeier A."/>
            <person name="Kalinowski J."/>
            <person name="Ruckert C."/>
        </authorList>
    </citation>
    <scope>NUCLEOTIDE SEQUENCE</scope>
    <source>
        <strain evidence="2">CGMCC 1.15958</strain>
    </source>
</reference>
<organism evidence="2 3">
    <name type="scientific">Emticicia aquatilis</name>
    <dbReference type="NCBI Taxonomy" id="1537369"/>
    <lineage>
        <taxon>Bacteria</taxon>
        <taxon>Pseudomonadati</taxon>
        <taxon>Bacteroidota</taxon>
        <taxon>Cytophagia</taxon>
        <taxon>Cytophagales</taxon>
        <taxon>Leadbetterellaceae</taxon>
        <taxon>Emticicia</taxon>
    </lineage>
</organism>
<protein>
    <submittedName>
        <fullName evidence="2">DUF4440 domain-containing protein</fullName>
    </submittedName>
</protein>
<sequence>MHAKMKRFITLLLPIIIFNTSIPYSQTSLKVKGLMEIEINKSEILDVTRQLKQLMIDKNLVELNKILDSHFTLTHITGYVQSKEEWFSEIESERMKYYSYKEVKNTIKIEDDKATFVSQNLFDARIWGSRNTWRLQQIMQLEKRKDKWIILKSVATTF</sequence>
<name>A0A916YZT9_9BACT</name>
<dbReference type="SUPFAM" id="SSF54427">
    <property type="entry name" value="NTF2-like"/>
    <property type="match status" value="1"/>
</dbReference>
<dbReference type="Pfam" id="PF14534">
    <property type="entry name" value="DUF4440"/>
    <property type="match status" value="1"/>
</dbReference>
<gene>
    <name evidence="2" type="ORF">GCM10011514_36630</name>
</gene>
<evidence type="ECO:0000313" key="3">
    <source>
        <dbReference type="Proteomes" id="UP000609064"/>
    </source>
</evidence>
<proteinExistence type="predicted"/>
<reference evidence="2" key="2">
    <citation type="submission" date="2020-09" db="EMBL/GenBank/DDBJ databases">
        <authorList>
            <person name="Sun Q."/>
            <person name="Zhou Y."/>
        </authorList>
    </citation>
    <scope>NUCLEOTIDE SEQUENCE</scope>
    <source>
        <strain evidence="2">CGMCC 1.15958</strain>
    </source>
</reference>
<keyword evidence="3" id="KW-1185">Reference proteome</keyword>